<keyword evidence="10" id="KW-1185">Reference proteome</keyword>
<name>A0A0B2P6A2_GLYSO</name>
<dbReference type="Gene3D" id="3.30.70.80">
    <property type="entry name" value="Peptidase S8 propeptide/proteinase inhibitor I9"/>
    <property type="match status" value="1"/>
</dbReference>
<dbReference type="AlphaFoldDB" id="A0A0B2P6A2"/>
<dbReference type="PANTHER" id="PTHR48222">
    <property type="entry name" value="PROTEINASE INHIBITOR, PROPEPTIDE"/>
    <property type="match status" value="1"/>
</dbReference>
<evidence type="ECO:0000259" key="7">
    <source>
        <dbReference type="Pfam" id="PF05922"/>
    </source>
</evidence>
<keyword evidence="2 9" id="KW-0645">Protease</keyword>
<dbReference type="Pfam" id="PF05922">
    <property type="entry name" value="Inhibitor_I9"/>
    <property type="match status" value="1"/>
</dbReference>
<keyword evidence="5" id="KW-0720">Serine protease</keyword>
<evidence type="ECO:0000256" key="6">
    <source>
        <dbReference type="SAM" id="SignalP"/>
    </source>
</evidence>
<dbReference type="PANTHER" id="PTHR48222:SF4">
    <property type="entry name" value="PROTEINASE INHIBITOR, PROPEPTIDE"/>
    <property type="match status" value="1"/>
</dbReference>
<dbReference type="EMBL" id="QZWG01000016">
    <property type="protein sequence ID" value="RZB60615.1"/>
    <property type="molecule type" value="Genomic_DNA"/>
</dbReference>
<dbReference type="InterPro" id="IPR010259">
    <property type="entry name" value="S8pro/Inhibitor_I9"/>
</dbReference>
<evidence type="ECO:0000256" key="2">
    <source>
        <dbReference type="ARBA" id="ARBA00022670"/>
    </source>
</evidence>
<dbReference type="InterPro" id="IPR036852">
    <property type="entry name" value="Peptidase_S8/S53_dom_sf"/>
</dbReference>
<keyword evidence="3 6" id="KW-0732">Signal</keyword>
<evidence type="ECO:0000256" key="5">
    <source>
        <dbReference type="ARBA" id="ARBA00022825"/>
    </source>
</evidence>
<gene>
    <name evidence="9" type="ORF">D0Y65_043398</name>
    <name evidence="8" type="ORF">glysoja_040208</name>
</gene>
<organism evidence="8">
    <name type="scientific">Glycine soja</name>
    <name type="common">Wild soybean</name>
    <dbReference type="NCBI Taxonomy" id="3848"/>
    <lineage>
        <taxon>Eukaryota</taxon>
        <taxon>Viridiplantae</taxon>
        <taxon>Streptophyta</taxon>
        <taxon>Embryophyta</taxon>
        <taxon>Tracheophyta</taxon>
        <taxon>Spermatophyta</taxon>
        <taxon>Magnoliopsida</taxon>
        <taxon>eudicotyledons</taxon>
        <taxon>Gunneridae</taxon>
        <taxon>Pentapetalae</taxon>
        <taxon>rosids</taxon>
        <taxon>fabids</taxon>
        <taxon>Fabales</taxon>
        <taxon>Fabaceae</taxon>
        <taxon>Papilionoideae</taxon>
        <taxon>50 kb inversion clade</taxon>
        <taxon>NPAAA clade</taxon>
        <taxon>indigoferoid/millettioid clade</taxon>
        <taxon>Phaseoleae</taxon>
        <taxon>Glycine</taxon>
        <taxon>Glycine subgen. Soja</taxon>
    </lineage>
</organism>
<sequence length="128" mass="14484">MDTNSRNWRWVRKTQLLIASALFLLQDSLVNSAETSSVHIVYMGDKIYQNPQTTKMYPHKMLSSLLGSKEVAKNSILYSYKHGFSGFAARLTKYQAEEIAKFPGVVSVIPNGIHKLHTTRSCDFMGKL</sequence>
<keyword evidence="4" id="KW-0378">Hydrolase</keyword>
<dbReference type="SUPFAM" id="SSF52743">
    <property type="entry name" value="Subtilisin-like"/>
    <property type="match status" value="1"/>
</dbReference>
<dbReference type="EMBL" id="KN669978">
    <property type="protein sequence ID" value="KHN03124.1"/>
    <property type="molecule type" value="Genomic_DNA"/>
</dbReference>
<evidence type="ECO:0000313" key="9">
    <source>
        <dbReference type="EMBL" id="RZB60615.1"/>
    </source>
</evidence>
<feature type="signal peptide" evidence="6">
    <location>
        <begin position="1"/>
        <end position="32"/>
    </location>
</feature>
<comment type="similarity">
    <text evidence="1">Belongs to the peptidase S8 family.</text>
</comment>
<feature type="chain" id="PRO_5040562700" evidence="6">
    <location>
        <begin position="33"/>
        <end position="128"/>
    </location>
</feature>
<proteinExistence type="inferred from homology"/>
<dbReference type="Proteomes" id="UP000289340">
    <property type="component" value="Chromosome 16"/>
</dbReference>
<reference evidence="8" key="1">
    <citation type="submission" date="2014-07" db="EMBL/GenBank/DDBJ databases">
        <title>Identification of a novel salt tolerance gene in wild soybean by whole-genome sequencing.</title>
        <authorList>
            <person name="Lam H.-M."/>
            <person name="Qi X."/>
            <person name="Li M.-W."/>
            <person name="Liu X."/>
            <person name="Xie M."/>
            <person name="Ni M."/>
            <person name="Xu X."/>
        </authorList>
    </citation>
    <scope>NUCLEOTIDE SEQUENCE [LARGE SCALE GENOMIC DNA]</scope>
    <source>
        <tissue evidence="8">Root</tissue>
    </source>
</reference>
<accession>A0A0B2P6A2</accession>
<protein>
    <submittedName>
        <fullName evidence="8">Cucumisin</fullName>
    </submittedName>
    <submittedName>
        <fullName evidence="9">Subtilisin-like protease SBT3.3</fullName>
    </submittedName>
</protein>
<evidence type="ECO:0000313" key="10">
    <source>
        <dbReference type="Proteomes" id="UP000289340"/>
    </source>
</evidence>
<dbReference type="FunFam" id="3.30.70.80:FF:000002">
    <property type="entry name" value="Subtilisin-like protease SBT5.3"/>
    <property type="match status" value="1"/>
</dbReference>
<evidence type="ECO:0000256" key="3">
    <source>
        <dbReference type="ARBA" id="ARBA00022729"/>
    </source>
</evidence>
<feature type="domain" description="Inhibitor I9" evidence="7">
    <location>
        <begin position="38"/>
        <end position="117"/>
    </location>
</feature>
<evidence type="ECO:0000313" key="8">
    <source>
        <dbReference type="EMBL" id="KHN03124.1"/>
    </source>
</evidence>
<dbReference type="Proteomes" id="UP000053555">
    <property type="component" value="Unassembled WGS sequence"/>
</dbReference>
<dbReference type="InterPro" id="IPR037045">
    <property type="entry name" value="S8pro/Inhibitor_I9_sf"/>
</dbReference>
<evidence type="ECO:0000256" key="4">
    <source>
        <dbReference type="ARBA" id="ARBA00022801"/>
    </source>
</evidence>
<evidence type="ECO:0000256" key="1">
    <source>
        <dbReference type="ARBA" id="ARBA00011073"/>
    </source>
</evidence>
<dbReference type="GO" id="GO:0004252">
    <property type="term" value="F:serine-type endopeptidase activity"/>
    <property type="evidence" value="ECO:0007669"/>
    <property type="project" value="InterPro"/>
</dbReference>
<reference evidence="9 10" key="2">
    <citation type="submission" date="2018-09" db="EMBL/GenBank/DDBJ databases">
        <title>A high-quality reference genome of wild soybean provides a powerful tool to mine soybean genomes.</title>
        <authorList>
            <person name="Xie M."/>
            <person name="Chung C.Y.L."/>
            <person name="Li M.-W."/>
            <person name="Wong F.-L."/>
            <person name="Chan T.-F."/>
            <person name="Lam H.-M."/>
        </authorList>
    </citation>
    <scope>NUCLEOTIDE SEQUENCE [LARGE SCALE GENOMIC DNA]</scope>
    <source>
        <strain evidence="10">cv. W05</strain>
        <tissue evidence="9">Hypocotyl of etiolated seedlings</tissue>
    </source>
</reference>
<dbReference type="GO" id="GO:0006508">
    <property type="term" value="P:proteolysis"/>
    <property type="evidence" value="ECO:0007669"/>
    <property type="project" value="UniProtKB-KW"/>
</dbReference>